<feature type="domain" description="Calx-beta" evidence="5">
    <location>
        <begin position="31"/>
        <end position="106"/>
    </location>
</feature>
<dbReference type="InterPro" id="IPR028994">
    <property type="entry name" value="Integrin_alpha_N"/>
</dbReference>
<keyword evidence="1" id="KW-0732">Signal</keyword>
<evidence type="ECO:0000256" key="4">
    <source>
        <dbReference type="ARBA" id="ARBA00023180"/>
    </source>
</evidence>
<dbReference type="Pfam" id="PF13517">
    <property type="entry name" value="FG-GAP_3"/>
    <property type="match status" value="6"/>
</dbReference>
<dbReference type="EMBL" id="BAAAEU010000002">
    <property type="protein sequence ID" value="GAA0706628.1"/>
    <property type="molecule type" value="Genomic_DNA"/>
</dbReference>
<protein>
    <recommendedName>
        <fullName evidence="5">Calx-beta domain-containing protein</fullName>
    </recommendedName>
</protein>
<name>A0ABN1ICD1_9GAMM</name>
<dbReference type="InterPro" id="IPR013517">
    <property type="entry name" value="FG-GAP"/>
</dbReference>
<keyword evidence="3" id="KW-0106">Calcium</keyword>
<dbReference type="SUPFAM" id="SSF69318">
    <property type="entry name" value="Integrin alpha N-terminal domain"/>
    <property type="match status" value="2"/>
</dbReference>
<dbReference type="InterPro" id="IPR013519">
    <property type="entry name" value="Int_alpha_beta-p"/>
</dbReference>
<dbReference type="SMART" id="SM00191">
    <property type="entry name" value="Int_alpha"/>
    <property type="match status" value="14"/>
</dbReference>
<dbReference type="PANTHER" id="PTHR46580:SF2">
    <property type="entry name" value="MAM DOMAIN-CONTAINING PROTEIN"/>
    <property type="match status" value="1"/>
</dbReference>
<dbReference type="InterPro" id="IPR038081">
    <property type="entry name" value="CalX-like_sf"/>
</dbReference>
<accession>A0ABN1ICD1</accession>
<dbReference type="Pfam" id="PF01839">
    <property type="entry name" value="FG-GAP"/>
    <property type="match status" value="2"/>
</dbReference>
<dbReference type="PANTHER" id="PTHR46580">
    <property type="entry name" value="SENSOR KINASE-RELATED"/>
    <property type="match status" value="1"/>
</dbReference>
<comment type="caution">
    <text evidence="6">The sequence shown here is derived from an EMBL/GenBank/DDBJ whole genome shotgun (WGS) entry which is preliminary data.</text>
</comment>
<sequence>MALCLAASAHADTTTLTVANASKGSSSTPVTMLFPVTRSGDLAYEAVLNYHTLDGTALAGTDYSAASGTITVPAGAGSAMIPVTLSPQTGSGANRTFQLQLDSATGIGPAFSAATQQTFATGSNPSSVTAADLNGDGKPDLIVANVNDNTVSVLLNTSAPGAATSSFATQQTFATGSSPYSVTAADLNGDGKPDLIVANRDSNTVSVLLNTTAPGAATPSFATQQTFATGIGPVSVTAADVNGDGKPDLIVANRLSNTVSVLLNTTAPGAATSSFAAQQAFATGTYPTSVTAADVNGDGKPDLIVANRDSNTVSVLLDTTAPGAATPSFVTQQTFATGLSPFSVTAADVNGDGKPDLIVANYDDNTASVLLNTTAPGATTPSFATQQTFATGRGPFSVTAADVNGDGKPDLIVANYGDNTASVLLNTTAPGAATPSFATQQTFATGSGPFSVTAADVNGDGQPDLIVANVISNIVSVLLNSTAPGAATPSFAAQQTFSTGSGPYSVTAADVNGDGKPDLIVADYFSSNVSVLLNTTAPGAATPSFAAQQTFSTGSGPYSVTAADVNGDGKPDLIVANRLSNTVSVMLNTTAPGAAMPSFAAQQTFVTGTNPESVTAADINGDGKPDLIVANYFSSNVSVLLNTTAPGAATPSFAAQQTFATGFGPSSVTAADVNGDGKPDLIVANYSGNAVSVLLNTTAPGAATPSFAAQQAFVTGTAPTSVTAADVNGDGKPDLIVANANDNTLSVLLNTTAPGAATPSFAAQQAFVTGTAPTSVTAADVNGDGKPDLIVANANDNTVSVFLNTTSPGATTPSFAAQQTFATGAAPASVTAADVNGDGKSDLIVASLSDNTVSVLLNTQYQAVFAGSPATGTIVHDYIFANGFE</sequence>
<dbReference type="Pfam" id="PF03160">
    <property type="entry name" value="Calx-beta"/>
    <property type="match status" value="1"/>
</dbReference>
<reference evidence="6 7" key="1">
    <citation type="journal article" date="2019" name="Int. J. Syst. Evol. Microbiol.">
        <title>The Global Catalogue of Microorganisms (GCM) 10K type strain sequencing project: providing services to taxonomists for standard genome sequencing and annotation.</title>
        <authorList>
            <consortium name="The Broad Institute Genomics Platform"/>
            <consortium name="The Broad Institute Genome Sequencing Center for Infectious Disease"/>
            <person name="Wu L."/>
            <person name="Ma J."/>
        </authorList>
    </citation>
    <scope>NUCLEOTIDE SEQUENCE [LARGE SCALE GENOMIC DNA]</scope>
    <source>
        <strain evidence="6 7">JCM 15421</strain>
    </source>
</reference>
<evidence type="ECO:0000313" key="6">
    <source>
        <dbReference type="EMBL" id="GAA0706628.1"/>
    </source>
</evidence>
<gene>
    <name evidence="6" type="ORF">GCM10009105_04820</name>
</gene>
<keyword evidence="2" id="KW-0677">Repeat</keyword>
<dbReference type="InterPro" id="IPR003644">
    <property type="entry name" value="Calx_beta"/>
</dbReference>
<evidence type="ECO:0000256" key="2">
    <source>
        <dbReference type="ARBA" id="ARBA00022737"/>
    </source>
</evidence>
<organism evidence="6 7">
    <name type="scientific">Dokdonella soli</name>
    <dbReference type="NCBI Taxonomy" id="529810"/>
    <lineage>
        <taxon>Bacteria</taxon>
        <taxon>Pseudomonadati</taxon>
        <taxon>Pseudomonadota</taxon>
        <taxon>Gammaproteobacteria</taxon>
        <taxon>Lysobacterales</taxon>
        <taxon>Rhodanobacteraceae</taxon>
        <taxon>Dokdonella</taxon>
    </lineage>
</organism>
<keyword evidence="4" id="KW-0325">Glycoprotein</keyword>
<dbReference type="Proteomes" id="UP001501523">
    <property type="component" value="Unassembled WGS sequence"/>
</dbReference>
<proteinExistence type="predicted"/>
<dbReference type="Gene3D" id="2.30.30.100">
    <property type="match status" value="13"/>
</dbReference>
<dbReference type="SUPFAM" id="SSF89372">
    <property type="entry name" value="Fucose-specific lectin"/>
    <property type="match status" value="1"/>
</dbReference>
<evidence type="ECO:0000256" key="3">
    <source>
        <dbReference type="ARBA" id="ARBA00022837"/>
    </source>
</evidence>
<evidence type="ECO:0000313" key="7">
    <source>
        <dbReference type="Proteomes" id="UP001501523"/>
    </source>
</evidence>
<evidence type="ECO:0000259" key="5">
    <source>
        <dbReference type="Pfam" id="PF03160"/>
    </source>
</evidence>
<dbReference type="Gene3D" id="2.60.40.2030">
    <property type="match status" value="1"/>
</dbReference>
<keyword evidence="7" id="KW-1185">Reference proteome</keyword>
<evidence type="ECO:0000256" key="1">
    <source>
        <dbReference type="ARBA" id="ARBA00022729"/>
    </source>
</evidence>